<proteinExistence type="inferred from homology"/>
<evidence type="ECO:0000256" key="2">
    <source>
        <dbReference type="ARBA" id="ARBA00004147"/>
    </source>
</evidence>
<comment type="similarity">
    <text evidence="3">Belongs to the nanoviruses/circoviruses replication-associated protein family.</text>
</comment>
<accession>S4TEH1</accession>
<evidence type="ECO:0000313" key="19">
    <source>
        <dbReference type="EMBL" id="AGA18289.1"/>
    </source>
</evidence>
<dbReference type="GO" id="GO:0016787">
    <property type="term" value="F:hydrolase activity"/>
    <property type="evidence" value="ECO:0007669"/>
    <property type="project" value="UniProtKB-KW"/>
</dbReference>
<keyword evidence="14" id="KW-0511">Multifunctional enzyme</keyword>
<keyword evidence="13" id="KW-0238">DNA-binding</keyword>
<evidence type="ECO:0000256" key="4">
    <source>
        <dbReference type="ARBA" id="ARBA00022679"/>
    </source>
</evidence>
<keyword evidence="5" id="KW-0548">Nucleotidyltransferase</keyword>
<dbReference type="GO" id="GO:0003677">
    <property type="term" value="F:DNA binding"/>
    <property type="evidence" value="ECO:0007669"/>
    <property type="project" value="UniProtKB-KW"/>
</dbReference>
<protein>
    <recommendedName>
        <fullName evidence="15">ATP-dependent helicase Rep</fullName>
    </recommendedName>
    <alternativeName>
        <fullName evidence="16">RepP</fullName>
    </alternativeName>
</protein>
<comment type="cofactor">
    <cofactor evidence="1">
        <name>Mn(2+)</name>
        <dbReference type="ChEBI" id="CHEBI:29035"/>
    </cofactor>
</comment>
<reference evidence="19" key="1">
    <citation type="journal article" date="2013" name="ISME J.">
        <title>Previously unknown and highly divergent ssDNA viruses populate the oceans.</title>
        <authorList>
            <person name="Labonte J.M."/>
            <person name="Suttle C.A."/>
        </authorList>
    </citation>
    <scope>NUCLEOTIDE SEQUENCE</scope>
</reference>
<dbReference type="Gene3D" id="3.40.1310.20">
    <property type="match status" value="1"/>
</dbReference>
<evidence type="ECO:0000256" key="3">
    <source>
        <dbReference type="ARBA" id="ARBA00008545"/>
    </source>
</evidence>
<evidence type="ECO:0000256" key="16">
    <source>
        <dbReference type="ARBA" id="ARBA00032243"/>
    </source>
</evidence>
<dbReference type="Pfam" id="PF02407">
    <property type="entry name" value="Viral_Rep"/>
    <property type="match status" value="1"/>
</dbReference>
<dbReference type="InterPro" id="IPR000605">
    <property type="entry name" value="Helicase_SF3_ssDNA/RNA_vir"/>
</dbReference>
<evidence type="ECO:0000256" key="9">
    <source>
        <dbReference type="ARBA" id="ARBA00022741"/>
    </source>
</evidence>
<organism evidence="19">
    <name type="scientific">uncultured marine virus</name>
    <dbReference type="NCBI Taxonomy" id="186617"/>
    <lineage>
        <taxon>Viruses</taxon>
        <taxon>environmental samples</taxon>
    </lineage>
</organism>
<evidence type="ECO:0000256" key="12">
    <source>
        <dbReference type="ARBA" id="ARBA00023124"/>
    </source>
</evidence>
<dbReference type="GO" id="GO:0016779">
    <property type="term" value="F:nucleotidyltransferase activity"/>
    <property type="evidence" value="ECO:0007669"/>
    <property type="project" value="UniProtKB-KW"/>
</dbReference>
<evidence type="ECO:0000256" key="5">
    <source>
        <dbReference type="ARBA" id="ARBA00022695"/>
    </source>
</evidence>
<dbReference type="InterPro" id="IPR049912">
    <property type="entry name" value="CRESS_DNA_REP"/>
</dbReference>
<keyword evidence="6" id="KW-0235">DNA replication</keyword>
<evidence type="ECO:0000256" key="17">
    <source>
        <dbReference type="ARBA" id="ARBA00049360"/>
    </source>
</evidence>
<dbReference type="InterPro" id="IPR027417">
    <property type="entry name" value="P-loop_NTPase"/>
</dbReference>
<keyword evidence="8" id="KW-0479">Metal-binding</keyword>
<dbReference type="SUPFAM" id="SSF52540">
    <property type="entry name" value="P-loop containing nucleoside triphosphate hydrolases"/>
    <property type="match status" value="1"/>
</dbReference>
<keyword evidence="7" id="KW-0540">Nuclease</keyword>
<keyword evidence="4" id="KW-0808">Transferase</keyword>
<evidence type="ECO:0000256" key="1">
    <source>
        <dbReference type="ARBA" id="ARBA00001936"/>
    </source>
</evidence>
<evidence type="ECO:0000259" key="18">
    <source>
        <dbReference type="PROSITE" id="PS52020"/>
    </source>
</evidence>
<sequence length="325" mass="37154">MSSVEYPEGLAKGTSSKSRARHWIGTWFTIPSLDEFSSMCASNSITTWSAQVEKSPSSGRKHLQFYVRFPKAVRFTKLQQMFPGAHLEVCKDPSACQKYCIKDRTRDGWSHSEGELITSGKRTDLDVACDLVTSRGVSEAALELPSTYVKYHKGLKAYSRELAKEEFPLMKFRDVEVIVLYGTTGSGKTRRAVEESKGDIYPLVSYDPLWFDGYSGQKNLLLDEFYGQLKPYKLLQILDGYYRDWPVKGDYVRGIWDRVYITSNTPPDEWYRTIPAEVYRALMRRVTHVEQVGSRVEEQPLPLNGDDIYSAFVDECFTPCDSDRS</sequence>
<evidence type="ECO:0000256" key="11">
    <source>
        <dbReference type="ARBA" id="ARBA00022801"/>
    </source>
</evidence>
<evidence type="ECO:0000256" key="13">
    <source>
        <dbReference type="ARBA" id="ARBA00023125"/>
    </source>
</evidence>
<evidence type="ECO:0000256" key="15">
    <source>
        <dbReference type="ARBA" id="ARBA00030754"/>
    </source>
</evidence>
<dbReference type="PROSITE" id="PS52020">
    <property type="entry name" value="CRESS_DNA_REP"/>
    <property type="match status" value="1"/>
</dbReference>
<name>S4TEH1_9VIRU</name>
<keyword evidence="12" id="KW-0190">Covalent protein-DNA linkage</keyword>
<dbReference type="Pfam" id="PF00910">
    <property type="entry name" value="RNA_helicase"/>
    <property type="match status" value="1"/>
</dbReference>
<keyword evidence="9" id="KW-0547">Nucleotide-binding</keyword>
<dbReference type="EMBL" id="JX904192">
    <property type="protein sequence ID" value="AGA18289.1"/>
    <property type="molecule type" value="Genomic_DNA"/>
</dbReference>
<evidence type="ECO:0000256" key="8">
    <source>
        <dbReference type="ARBA" id="ARBA00022723"/>
    </source>
</evidence>
<dbReference type="GO" id="GO:0042025">
    <property type="term" value="C:host cell nucleus"/>
    <property type="evidence" value="ECO:0007669"/>
    <property type="project" value="UniProtKB-SubCell"/>
</dbReference>
<dbReference type="GO" id="GO:0000166">
    <property type="term" value="F:nucleotide binding"/>
    <property type="evidence" value="ECO:0007669"/>
    <property type="project" value="UniProtKB-KW"/>
</dbReference>
<keyword evidence="11" id="KW-0378">Hydrolase</keyword>
<dbReference type="GO" id="GO:0003724">
    <property type="term" value="F:RNA helicase activity"/>
    <property type="evidence" value="ECO:0007669"/>
    <property type="project" value="InterPro"/>
</dbReference>
<dbReference type="GO" id="GO:0003723">
    <property type="term" value="F:RNA binding"/>
    <property type="evidence" value="ECO:0007669"/>
    <property type="project" value="InterPro"/>
</dbReference>
<comment type="subcellular location">
    <subcellularLocation>
        <location evidence="2">Host nucleus</location>
    </subcellularLocation>
</comment>
<dbReference type="GO" id="GO:0006260">
    <property type="term" value="P:DNA replication"/>
    <property type="evidence" value="ECO:0007669"/>
    <property type="project" value="UniProtKB-KW"/>
</dbReference>
<dbReference type="GO" id="GO:0004519">
    <property type="term" value="F:endonuclease activity"/>
    <property type="evidence" value="ECO:0007669"/>
    <property type="project" value="UniProtKB-KW"/>
</dbReference>
<evidence type="ECO:0000256" key="6">
    <source>
        <dbReference type="ARBA" id="ARBA00022705"/>
    </source>
</evidence>
<comment type="catalytic activity">
    <reaction evidence="17">
        <text>ATP + H2O = ADP + phosphate + H(+)</text>
        <dbReference type="Rhea" id="RHEA:13065"/>
        <dbReference type="ChEBI" id="CHEBI:15377"/>
        <dbReference type="ChEBI" id="CHEBI:15378"/>
        <dbReference type="ChEBI" id="CHEBI:30616"/>
        <dbReference type="ChEBI" id="CHEBI:43474"/>
        <dbReference type="ChEBI" id="CHEBI:456216"/>
    </reaction>
</comment>
<feature type="domain" description="CRESS-DNA virus Rep endonuclease" evidence="18">
    <location>
        <begin position="17"/>
        <end position="116"/>
    </location>
</feature>
<evidence type="ECO:0000256" key="14">
    <source>
        <dbReference type="ARBA" id="ARBA00023268"/>
    </source>
</evidence>
<keyword evidence="10" id="KW-0255">Endonuclease</keyword>
<evidence type="ECO:0000256" key="7">
    <source>
        <dbReference type="ARBA" id="ARBA00022722"/>
    </source>
</evidence>
<evidence type="ECO:0000256" key="10">
    <source>
        <dbReference type="ARBA" id="ARBA00022759"/>
    </source>
</evidence>
<dbReference type="GO" id="GO:0046872">
    <property type="term" value="F:metal ion binding"/>
    <property type="evidence" value="ECO:0007669"/>
    <property type="project" value="UniProtKB-KW"/>
</dbReference>